<dbReference type="EMBL" id="FOBB01000001">
    <property type="protein sequence ID" value="SEK91853.1"/>
    <property type="molecule type" value="Genomic_DNA"/>
</dbReference>
<evidence type="ECO:0000256" key="1">
    <source>
        <dbReference type="ARBA" id="ARBA00004141"/>
    </source>
</evidence>
<feature type="transmembrane region" description="Helical" evidence="5">
    <location>
        <begin position="172"/>
        <end position="192"/>
    </location>
</feature>
<feature type="transmembrane region" description="Helical" evidence="5">
    <location>
        <begin position="276"/>
        <end position="293"/>
    </location>
</feature>
<keyword evidence="2 5" id="KW-0812">Transmembrane</keyword>
<feature type="transmembrane region" description="Helical" evidence="5">
    <location>
        <begin position="232"/>
        <end position="256"/>
    </location>
</feature>
<keyword evidence="8" id="KW-1185">Reference proteome</keyword>
<dbReference type="STRING" id="573321.SAMN04488505_1011135"/>
<evidence type="ECO:0000259" key="6">
    <source>
        <dbReference type="PROSITE" id="PS50850"/>
    </source>
</evidence>
<feature type="transmembrane region" description="Helical" evidence="5">
    <location>
        <begin position="305"/>
        <end position="323"/>
    </location>
</feature>
<gene>
    <name evidence="7" type="ORF">SAMN04488505_1011135</name>
</gene>
<dbReference type="InterPro" id="IPR011701">
    <property type="entry name" value="MFS"/>
</dbReference>
<dbReference type="CDD" id="cd17393">
    <property type="entry name" value="MFS_MosC_like"/>
    <property type="match status" value="1"/>
</dbReference>
<feature type="transmembrane region" description="Helical" evidence="5">
    <location>
        <begin position="360"/>
        <end position="381"/>
    </location>
</feature>
<dbReference type="Pfam" id="PF07690">
    <property type="entry name" value="MFS_1"/>
    <property type="match status" value="2"/>
</dbReference>
<comment type="subcellular location">
    <subcellularLocation>
        <location evidence="1">Membrane</location>
        <topology evidence="1">Multi-pass membrane protein</topology>
    </subcellularLocation>
</comment>
<dbReference type="InterPro" id="IPR051788">
    <property type="entry name" value="MFS_Transporter"/>
</dbReference>
<dbReference type="GO" id="GO:0022857">
    <property type="term" value="F:transmembrane transporter activity"/>
    <property type="evidence" value="ECO:0007669"/>
    <property type="project" value="InterPro"/>
</dbReference>
<feature type="transmembrane region" description="Helical" evidence="5">
    <location>
        <begin position="329"/>
        <end position="348"/>
    </location>
</feature>
<evidence type="ECO:0000256" key="4">
    <source>
        <dbReference type="ARBA" id="ARBA00023136"/>
    </source>
</evidence>
<reference evidence="7 8" key="1">
    <citation type="submission" date="2016-10" db="EMBL/GenBank/DDBJ databases">
        <authorList>
            <person name="de Groot N.N."/>
        </authorList>
    </citation>
    <scope>NUCLEOTIDE SEQUENCE [LARGE SCALE GENOMIC DNA]</scope>
    <source>
        <strain evidence="7 8">DSM 21039</strain>
    </source>
</reference>
<dbReference type="PROSITE" id="PS50850">
    <property type="entry name" value="MFS"/>
    <property type="match status" value="1"/>
</dbReference>
<dbReference type="Proteomes" id="UP000198984">
    <property type="component" value="Unassembled WGS sequence"/>
</dbReference>
<dbReference type="OrthoDB" id="9809599at2"/>
<evidence type="ECO:0000313" key="7">
    <source>
        <dbReference type="EMBL" id="SEK91853.1"/>
    </source>
</evidence>
<name>A0A1H7KYH0_9BACT</name>
<keyword evidence="3 5" id="KW-1133">Transmembrane helix</keyword>
<feature type="transmembrane region" description="Helical" evidence="5">
    <location>
        <begin position="104"/>
        <end position="124"/>
    </location>
</feature>
<organism evidence="7 8">
    <name type="scientific">Chitinophaga rupis</name>
    <dbReference type="NCBI Taxonomy" id="573321"/>
    <lineage>
        <taxon>Bacteria</taxon>
        <taxon>Pseudomonadati</taxon>
        <taxon>Bacteroidota</taxon>
        <taxon>Chitinophagia</taxon>
        <taxon>Chitinophagales</taxon>
        <taxon>Chitinophagaceae</taxon>
        <taxon>Chitinophaga</taxon>
    </lineage>
</organism>
<dbReference type="PANTHER" id="PTHR23514:SF13">
    <property type="entry name" value="INNER MEMBRANE PROTEIN YBJJ"/>
    <property type="match status" value="1"/>
</dbReference>
<keyword evidence="4 5" id="KW-0472">Membrane</keyword>
<feature type="transmembrane region" description="Helical" evidence="5">
    <location>
        <begin position="55"/>
        <end position="75"/>
    </location>
</feature>
<feature type="domain" description="Major facilitator superfamily (MFS) profile" evidence="6">
    <location>
        <begin position="1"/>
        <end position="413"/>
    </location>
</feature>
<evidence type="ECO:0000256" key="5">
    <source>
        <dbReference type="SAM" id="Phobius"/>
    </source>
</evidence>
<sequence length="415" mass="43943">MLQSLSIEVMPQKRATRIAVSSLFFLTGLCFASWGSRIAAIQQSLHMSDGGLGTALLALPIGSVLSMPVAGYMIARFGSRHVLMIAATCYAIILPTLGLAQAPWQLFCILMLFGFAGNMANIAVNTQAVAVEALYGRTIMASFHGLWSLAGFTGASIGAFMAGQGIAPYQHFLLITAIAVVIVVVSAKYTVAHTAVKEKPKRLPSVEGQPQLSTIKKIRLWILKTQVKLRGLWSLVMALRILGVIAFCSMICEGTMFDWSVVYFKKVILAPDGRAGIGLSAFMCTMASFRFVADWLTTRMGHRKVLQLSGILTASGLLIAVALPYFVTGVFGFLLVGAGVSSVVPLVYSAAGKSKKAEPGVALATVSTVGYLGFLMGPPLIGFVAQASSLVISFSIIAVMGACIAIMGSRIKTAD</sequence>
<dbReference type="PANTHER" id="PTHR23514">
    <property type="entry name" value="BYPASS OF STOP CODON PROTEIN 6"/>
    <property type="match status" value="1"/>
</dbReference>
<protein>
    <submittedName>
        <fullName evidence="7">Fucose permease</fullName>
    </submittedName>
</protein>
<proteinExistence type="predicted"/>
<accession>A0A1H7KYH0</accession>
<dbReference type="Gene3D" id="1.20.1250.20">
    <property type="entry name" value="MFS general substrate transporter like domains"/>
    <property type="match status" value="2"/>
</dbReference>
<evidence type="ECO:0000256" key="2">
    <source>
        <dbReference type="ARBA" id="ARBA00022692"/>
    </source>
</evidence>
<feature type="transmembrane region" description="Helical" evidence="5">
    <location>
        <begin position="82"/>
        <end position="98"/>
    </location>
</feature>
<evidence type="ECO:0000256" key="3">
    <source>
        <dbReference type="ARBA" id="ARBA00022989"/>
    </source>
</evidence>
<dbReference type="SUPFAM" id="SSF103473">
    <property type="entry name" value="MFS general substrate transporter"/>
    <property type="match status" value="1"/>
</dbReference>
<dbReference type="InterPro" id="IPR020846">
    <property type="entry name" value="MFS_dom"/>
</dbReference>
<evidence type="ECO:0000313" key="8">
    <source>
        <dbReference type="Proteomes" id="UP000198984"/>
    </source>
</evidence>
<dbReference type="InterPro" id="IPR036259">
    <property type="entry name" value="MFS_trans_sf"/>
</dbReference>
<dbReference type="AlphaFoldDB" id="A0A1H7KYH0"/>
<feature type="transmembrane region" description="Helical" evidence="5">
    <location>
        <begin position="145"/>
        <end position="166"/>
    </location>
</feature>
<feature type="transmembrane region" description="Helical" evidence="5">
    <location>
        <begin position="387"/>
        <end position="407"/>
    </location>
</feature>
<dbReference type="GO" id="GO:0016020">
    <property type="term" value="C:membrane"/>
    <property type="evidence" value="ECO:0007669"/>
    <property type="project" value="UniProtKB-SubCell"/>
</dbReference>